<evidence type="ECO:0000313" key="3">
    <source>
        <dbReference type="Proteomes" id="UP001341840"/>
    </source>
</evidence>
<organism evidence="2 3">
    <name type="scientific">Stylosanthes scabra</name>
    <dbReference type="NCBI Taxonomy" id="79078"/>
    <lineage>
        <taxon>Eukaryota</taxon>
        <taxon>Viridiplantae</taxon>
        <taxon>Streptophyta</taxon>
        <taxon>Embryophyta</taxon>
        <taxon>Tracheophyta</taxon>
        <taxon>Spermatophyta</taxon>
        <taxon>Magnoliopsida</taxon>
        <taxon>eudicotyledons</taxon>
        <taxon>Gunneridae</taxon>
        <taxon>Pentapetalae</taxon>
        <taxon>rosids</taxon>
        <taxon>fabids</taxon>
        <taxon>Fabales</taxon>
        <taxon>Fabaceae</taxon>
        <taxon>Papilionoideae</taxon>
        <taxon>50 kb inversion clade</taxon>
        <taxon>dalbergioids sensu lato</taxon>
        <taxon>Dalbergieae</taxon>
        <taxon>Pterocarpus clade</taxon>
        <taxon>Stylosanthes</taxon>
    </lineage>
</organism>
<sequence>MGRQGAFLRGVLGLQCKMGIEYGCWFCGGGRWNAFMSCFDAGNGITRRRRRKKERKKTSVWCNGINAGRRKCGHWSELTDSDHHEWIDLQWLLVKDETVVKVDILTTSSPSESDSDSDEKDRRKHGKDKNNFDLFCYGLTIA</sequence>
<dbReference type="Proteomes" id="UP001341840">
    <property type="component" value="Unassembled WGS sequence"/>
</dbReference>
<protein>
    <submittedName>
        <fullName evidence="2">Uncharacterized protein</fullName>
    </submittedName>
</protein>
<name>A0ABU6WB98_9FABA</name>
<evidence type="ECO:0000256" key="1">
    <source>
        <dbReference type="SAM" id="MobiDB-lite"/>
    </source>
</evidence>
<proteinExistence type="predicted"/>
<gene>
    <name evidence="2" type="ORF">PIB30_035710</name>
</gene>
<reference evidence="2 3" key="1">
    <citation type="journal article" date="2023" name="Plants (Basel)">
        <title>Bridging the Gap: Combining Genomics and Transcriptomics Approaches to Understand Stylosanthes scabra, an Orphan Legume from the Brazilian Caatinga.</title>
        <authorList>
            <person name="Ferreira-Neto J.R.C."/>
            <person name="da Silva M.D."/>
            <person name="Binneck E."/>
            <person name="de Melo N.F."/>
            <person name="da Silva R.H."/>
            <person name="de Melo A.L.T.M."/>
            <person name="Pandolfi V."/>
            <person name="Bustamante F.O."/>
            <person name="Brasileiro-Vidal A.C."/>
            <person name="Benko-Iseppon A.M."/>
        </authorList>
    </citation>
    <scope>NUCLEOTIDE SEQUENCE [LARGE SCALE GENOMIC DNA]</scope>
    <source>
        <tissue evidence="2">Leaves</tissue>
    </source>
</reference>
<evidence type="ECO:0000313" key="2">
    <source>
        <dbReference type="EMBL" id="MED6183195.1"/>
    </source>
</evidence>
<feature type="region of interest" description="Disordered" evidence="1">
    <location>
        <begin position="108"/>
        <end position="128"/>
    </location>
</feature>
<comment type="caution">
    <text evidence="2">The sequence shown here is derived from an EMBL/GenBank/DDBJ whole genome shotgun (WGS) entry which is preliminary data.</text>
</comment>
<keyword evidence="3" id="KW-1185">Reference proteome</keyword>
<accession>A0ABU6WB98</accession>
<feature type="non-terminal residue" evidence="2">
    <location>
        <position position="142"/>
    </location>
</feature>
<dbReference type="EMBL" id="JASCZI010181414">
    <property type="protein sequence ID" value="MED6183195.1"/>
    <property type="molecule type" value="Genomic_DNA"/>
</dbReference>